<evidence type="ECO:0000256" key="5">
    <source>
        <dbReference type="ARBA" id="ARBA00023239"/>
    </source>
</evidence>
<dbReference type="PANTHER" id="PTHR23133:SF2">
    <property type="entry name" value="IMIDAZOLEGLYCEROL-PHOSPHATE DEHYDRATASE"/>
    <property type="match status" value="1"/>
</dbReference>
<keyword evidence="3" id="KW-0028">Amino-acid biosynthesis</keyword>
<protein>
    <recommendedName>
        <fullName evidence="2">Imidazoleglycerol-phosphate dehydratase</fullName>
    </recommendedName>
</protein>
<dbReference type="GO" id="GO:0000105">
    <property type="term" value="P:L-histidine biosynthetic process"/>
    <property type="evidence" value="ECO:0007669"/>
    <property type="project" value="UniProtKB-UniPathway"/>
</dbReference>
<gene>
    <name evidence="6" type="ORF">METZ01_LOCUS32627</name>
</gene>
<dbReference type="CDD" id="cd07914">
    <property type="entry name" value="IGPD"/>
    <property type="match status" value="1"/>
</dbReference>
<dbReference type="AlphaFoldDB" id="A0A381QQD0"/>
<reference evidence="6" key="1">
    <citation type="submission" date="2018-05" db="EMBL/GenBank/DDBJ databases">
        <authorList>
            <person name="Lanie J.A."/>
            <person name="Ng W.-L."/>
            <person name="Kazmierczak K.M."/>
            <person name="Andrzejewski T.M."/>
            <person name="Davidsen T.M."/>
            <person name="Wayne K.J."/>
            <person name="Tettelin H."/>
            <person name="Glass J.I."/>
            <person name="Rusch D."/>
            <person name="Podicherti R."/>
            <person name="Tsui H.-C.T."/>
            <person name="Winkler M.E."/>
        </authorList>
    </citation>
    <scope>NUCLEOTIDE SEQUENCE</scope>
</reference>
<dbReference type="EMBL" id="UINC01001401">
    <property type="protein sequence ID" value="SUZ79773.1"/>
    <property type="molecule type" value="Genomic_DNA"/>
</dbReference>
<dbReference type="PANTHER" id="PTHR23133">
    <property type="entry name" value="IMIDAZOLEGLYCEROL-PHOSPHATE DEHYDRATASE HIS7"/>
    <property type="match status" value="1"/>
</dbReference>
<organism evidence="6">
    <name type="scientific">marine metagenome</name>
    <dbReference type="NCBI Taxonomy" id="408172"/>
    <lineage>
        <taxon>unclassified sequences</taxon>
        <taxon>metagenomes</taxon>
        <taxon>ecological metagenomes</taxon>
    </lineage>
</organism>
<dbReference type="FunFam" id="3.30.230.40:FF:000003">
    <property type="entry name" value="Imidazoleglycerol-phosphate dehydratase HisB"/>
    <property type="match status" value="1"/>
</dbReference>
<evidence type="ECO:0000256" key="4">
    <source>
        <dbReference type="ARBA" id="ARBA00023102"/>
    </source>
</evidence>
<dbReference type="InterPro" id="IPR038494">
    <property type="entry name" value="IGPD_sf"/>
</dbReference>
<dbReference type="InterPro" id="IPR000807">
    <property type="entry name" value="ImidazoleglycerolP_deHydtase"/>
</dbReference>
<keyword evidence="5" id="KW-0456">Lyase</keyword>
<name>A0A381QQD0_9ZZZZ</name>
<evidence type="ECO:0000256" key="3">
    <source>
        <dbReference type="ARBA" id="ARBA00022605"/>
    </source>
</evidence>
<dbReference type="UniPathway" id="UPA00031">
    <property type="reaction ID" value="UER00011"/>
</dbReference>
<comment type="pathway">
    <text evidence="1">Amino-acid biosynthesis; L-histidine biosynthesis; L-histidine from 5-phospho-alpha-D-ribose 1-diphosphate: step 6/9.</text>
</comment>
<dbReference type="HAMAP" id="MF_00076">
    <property type="entry name" value="HisB"/>
    <property type="match status" value="1"/>
</dbReference>
<dbReference type="Gene3D" id="3.30.230.40">
    <property type="entry name" value="Imidazole glycerol phosphate dehydratase, domain 1"/>
    <property type="match status" value="2"/>
</dbReference>
<proteinExistence type="inferred from homology"/>
<dbReference type="NCBIfam" id="NF002114">
    <property type="entry name" value="PRK00951.2-4"/>
    <property type="match status" value="1"/>
</dbReference>
<evidence type="ECO:0000313" key="6">
    <source>
        <dbReference type="EMBL" id="SUZ79773.1"/>
    </source>
</evidence>
<dbReference type="GO" id="GO:0004424">
    <property type="term" value="F:imidazoleglycerol-phosphate dehydratase activity"/>
    <property type="evidence" value="ECO:0007669"/>
    <property type="project" value="InterPro"/>
</dbReference>
<dbReference type="InterPro" id="IPR020565">
    <property type="entry name" value="ImidazoleglycerP_deHydtase_CS"/>
</dbReference>
<dbReference type="SUPFAM" id="SSF54211">
    <property type="entry name" value="Ribosomal protein S5 domain 2-like"/>
    <property type="match status" value="2"/>
</dbReference>
<sequence>MSRTSEIKRETGETNISVKVNLDGTGNYNIESGNGMFDHLLAQISRHGLIDLEIYASGDTHVGWHHLVEDTAIVLGRCFKEAVGEGKGIVRMGHTFVPLDEALVLTVIDYSGRGYSTIDSPLTESDLGDLPSDLIRHFMETFSREGGFNLHLTVMAGINNHHIAEASFKSIARSLKYALTLDPRQGEGISSTKGTISD</sequence>
<keyword evidence="4" id="KW-0368">Histidine biosynthesis</keyword>
<dbReference type="PROSITE" id="PS00955">
    <property type="entry name" value="IGP_DEHYDRATASE_2"/>
    <property type="match status" value="1"/>
</dbReference>
<dbReference type="InterPro" id="IPR020568">
    <property type="entry name" value="Ribosomal_Su5_D2-typ_SF"/>
</dbReference>
<evidence type="ECO:0000256" key="1">
    <source>
        <dbReference type="ARBA" id="ARBA00005047"/>
    </source>
</evidence>
<evidence type="ECO:0000256" key="2">
    <source>
        <dbReference type="ARBA" id="ARBA00016664"/>
    </source>
</evidence>
<accession>A0A381QQD0</accession>
<dbReference type="Pfam" id="PF00475">
    <property type="entry name" value="IGPD"/>
    <property type="match status" value="1"/>
</dbReference>
<dbReference type="FunFam" id="3.30.230.40:FF:000001">
    <property type="entry name" value="Imidazoleglycerol-phosphate dehydratase HisB"/>
    <property type="match status" value="1"/>
</dbReference>